<evidence type="ECO:0000313" key="8">
    <source>
        <dbReference type="EMBL" id="SVA54907.1"/>
    </source>
</evidence>
<dbReference type="PANTHER" id="PTHR30269">
    <property type="entry name" value="TRANSMEMBRANE PROTEIN YFCA"/>
    <property type="match status" value="1"/>
</dbReference>
<keyword evidence="2" id="KW-0813">Transport</keyword>
<feature type="transmembrane region" description="Helical" evidence="7">
    <location>
        <begin position="107"/>
        <end position="123"/>
    </location>
</feature>
<dbReference type="EMBL" id="UINC01012593">
    <property type="protein sequence ID" value="SVA54907.1"/>
    <property type="molecule type" value="Genomic_DNA"/>
</dbReference>
<dbReference type="Pfam" id="PF01925">
    <property type="entry name" value="TauE"/>
    <property type="match status" value="1"/>
</dbReference>
<evidence type="ECO:0000256" key="3">
    <source>
        <dbReference type="ARBA" id="ARBA00022475"/>
    </source>
</evidence>
<evidence type="ECO:0008006" key="9">
    <source>
        <dbReference type="Google" id="ProtNLM"/>
    </source>
</evidence>
<reference evidence="8" key="1">
    <citation type="submission" date="2018-05" db="EMBL/GenBank/DDBJ databases">
        <authorList>
            <person name="Lanie J.A."/>
            <person name="Ng W.-L."/>
            <person name="Kazmierczak K.M."/>
            <person name="Andrzejewski T.M."/>
            <person name="Davidsen T.M."/>
            <person name="Wayne K.J."/>
            <person name="Tettelin H."/>
            <person name="Glass J.I."/>
            <person name="Rusch D."/>
            <person name="Podicherti R."/>
            <person name="Tsui H.-C.T."/>
            <person name="Winkler M.E."/>
        </authorList>
    </citation>
    <scope>NUCLEOTIDE SEQUENCE</scope>
</reference>
<name>A0A381WSK1_9ZZZZ</name>
<feature type="transmembrane region" description="Helical" evidence="7">
    <location>
        <begin position="196"/>
        <end position="216"/>
    </location>
</feature>
<dbReference type="InterPro" id="IPR052017">
    <property type="entry name" value="TSUP"/>
</dbReference>
<dbReference type="PANTHER" id="PTHR30269:SF37">
    <property type="entry name" value="MEMBRANE TRANSPORTER PROTEIN"/>
    <property type="match status" value="1"/>
</dbReference>
<evidence type="ECO:0000256" key="6">
    <source>
        <dbReference type="ARBA" id="ARBA00023136"/>
    </source>
</evidence>
<dbReference type="InterPro" id="IPR002781">
    <property type="entry name" value="TM_pro_TauE-like"/>
</dbReference>
<feature type="transmembrane region" description="Helical" evidence="7">
    <location>
        <begin position="135"/>
        <end position="160"/>
    </location>
</feature>
<feature type="transmembrane region" description="Helical" evidence="7">
    <location>
        <begin position="228"/>
        <end position="250"/>
    </location>
</feature>
<sequence length="251" mass="26458">MDLYALIPSDLTIVSAGGLVALSFFTSALTAAVGIGGGVVLLAVMASFLPPLVVLPVHGIVQLGSNGGRAIVMRPHIDWRITGYFVLGSLVGVMLAAKVFVVLPVEVLRALLGLFVLYAVWAPKLRPSSIPLAGFVPVGALTSFATMFVGGTGPLVSAFLSPERLGREKLVATHAACMTTQHGLKGLAFGFLGFHFLPWLPVMAAMIASGFVGTLAGRRILQRLPERLFTRLFRAVLTVLGLRLLLLGFIG</sequence>
<proteinExistence type="predicted"/>
<feature type="transmembrane region" description="Helical" evidence="7">
    <location>
        <begin position="12"/>
        <end position="33"/>
    </location>
</feature>
<dbReference type="AlphaFoldDB" id="A0A381WSK1"/>
<gene>
    <name evidence="8" type="ORF">METZ01_LOCUS107761</name>
</gene>
<keyword evidence="4 7" id="KW-0812">Transmembrane</keyword>
<evidence type="ECO:0000256" key="1">
    <source>
        <dbReference type="ARBA" id="ARBA00004651"/>
    </source>
</evidence>
<keyword evidence="3" id="KW-1003">Cell membrane</keyword>
<protein>
    <recommendedName>
        <fullName evidence="9">Membrane transporter protein</fullName>
    </recommendedName>
</protein>
<evidence type="ECO:0000256" key="7">
    <source>
        <dbReference type="SAM" id="Phobius"/>
    </source>
</evidence>
<evidence type="ECO:0000256" key="5">
    <source>
        <dbReference type="ARBA" id="ARBA00022989"/>
    </source>
</evidence>
<accession>A0A381WSK1</accession>
<dbReference type="GO" id="GO:0005886">
    <property type="term" value="C:plasma membrane"/>
    <property type="evidence" value="ECO:0007669"/>
    <property type="project" value="UniProtKB-SubCell"/>
</dbReference>
<evidence type="ECO:0000256" key="4">
    <source>
        <dbReference type="ARBA" id="ARBA00022692"/>
    </source>
</evidence>
<evidence type="ECO:0000256" key="2">
    <source>
        <dbReference type="ARBA" id="ARBA00022448"/>
    </source>
</evidence>
<feature type="transmembrane region" description="Helical" evidence="7">
    <location>
        <begin position="39"/>
        <end position="61"/>
    </location>
</feature>
<keyword evidence="5 7" id="KW-1133">Transmembrane helix</keyword>
<organism evidence="8">
    <name type="scientific">marine metagenome</name>
    <dbReference type="NCBI Taxonomy" id="408172"/>
    <lineage>
        <taxon>unclassified sequences</taxon>
        <taxon>metagenomes</taxon>
        <taxon>ecological metagenomes</taxon>
    </lineage>
</organism>
<keyword evidence="6 7" id="KW-0472">Membrane</keyword>
<comment type="subcellular location">
    <subcellularLocation>
        <location evidence="1">Cell membrane</location>
        <topology evidence="1">Multi-pass membrane protein</topology>
    </subcellularLocation>
</comment>
<feature type="transmembrane region" description="Helical" evidence="7">
    <location>
        <begin position="81"/>
        <end position="101"/>
    </location>
</feature>